<dbReference type="STRING" id="80966.ENSAPOP00000013647"/>
<protein>
    <recommendedName>
        <fullName evidence="1">CARD domain-containing protein</fullName>
    </recommendedName>
</protein>
<proteinExistence type="predicted"/>
<reference evidence="2" key="2">
    <citation type="submission" date="2025-09" db="UniProtKB">
        <authorList>
            <consortium name="Ensembl"/>
        </authorList>
    </citation>
    <scope>IDENTIFICATION</scope>
</reference>
<dbReference type="Ensembl" id="ENSAPOT00000021854.1">
    <property type="protein sequence ID" value="ENSAPOP00000013647.1"/>
    <property type="gene ID" value="ENSAPOG00000016460.1"/>
</dbReference>
<dbReference type="Gene3D" id="1.10.533.10">
    <property type="entry name" value="Death Domain, Fas"/>
    <property type="match status" value="1"/>
</dbReference>
<dbReference type="InParanoid" id="A0A3Q1FCL8"/>
<dbReference type="SUPFAM" id="SSF47986">
    <property type="entry name" value="DEATH domain"/>
    <property type="match status" value="1"/>
</dbReference>
<evidence type="ECO:0000313" key="3">
    <source>
        <dbReference type="Proteomes" id="UP000257200"/>
    </source>
</evidence>
<evidence type="ECO:0000313" key="2">
    <source>
        <dbReference type="Ensembl" id="ENSAPOP00000013647.1"/>
    </source>
</evidence>
<dbReference type="InterPro" id="IPR011029">
    <property type="entry name" value="DEATH-like_dom_sf"/>
</dbReference>
<dbReference type="GO" id="GO:0042981">
    <property type="term" value="P:regulation of apoptotic process"/>
    <property type="evidence" value="ECO:0007669"/>
    <property type="project" value="InterPro"/>
</dbReference>
<dbReference type="InterPro" id="IPR001315">
    <property type="entry name" value="CARD"/>
</dbReference>
<dbReference type="AlphaFoldDB" id="A0A3Q1FCL8"/>
<keyword evidence="3" id="KW-1185">Reference proteome</keyword>
<feature type="domain" description="CARD" evidence="1">
    <location>
        <begin position="23"/>
        <end position="95"/>
    </location>
</feature>
<dbReference type="Proteomes" id="UP000257200">
    <property type="component" value="Unplaced"/>
</dbReference>
<organism evidence="2 3">
    <name type="scientific">Acanthochromis polyacanthus</name>
    <name type="common">spiny chromis</name>
    <dbReference type="NCBI Taxonomy" id="80966"/>
    <lineage>
        <taxon>Eukaryota</taxon>
        <taxon>Metazoa</taxon>
        <taxon>Chordata</taxon>
        <taxon>Craniata</taxon>
        <taxon>Vertebrata</taxon>
        <taxon>Euteleostomi</taxon>
        <taxon>Actinopterygii</taxon>
        <taxon>Neopterygii</taxon>
        <taxon>Teleostei</taxon>
        <taxon>Neoteleostei</taxon>
        <taxon>Acanthomorphata</taxon>
        <taxon>Ovalentaria</taxon>
        <taxon>Pomacentridae</taxon>
        <taxon>Acanthochromis</taxon>
    </lineage>
</organism>
<dbReference type="CDD" id="cd01671">
    <property type="entry name" value="CARD"/>
    <property type="match status" value="1"/>
</dbReference>
<evidence type="ECO:0000259" key="1">
    <source>
        <dbReference type="Pfam" id="PF00619"/>
    </source>
</evidence>
<name>A0A3Q1FCL8_9TELE</name>
<reference evidence="2" key="1">
    <citation type="submission" date="2025-08" db="UniProtKB">
        <authorList>
            <consortium name="Ensembl"/>
        </authorList>
    </citation>
    <scope>IDENTIFICATION</scope>
</reference>
<dbReference type="GeneTree" id="ENSGT00940000182362"/>
<accession>A0A3Q1FCL8</accession>
<dbReference type="Pfam" id="PF00619">
    <property type="entry name" value="CARD"/>
    <property type="match status" value="1"/>
</dbReference>
<sequence length="179" mass="21297">MWFCSTTYLCYVSFVPLQAMDKLKSEQNRLCSWLSEDPEYILEQCGDVLSMNEFREVQKQKCDLDKMRLLLKKIIHKGEETCQSFVDILRQHQAHYPQLQQYFNPHTQGTLSLFLCTCCNPLRLWLFCCFFYAENVLWNSTCMLNGLKFKNVYLLQQKKQPVTTENTELLTFTIWSSRL</sequence>